<reference evidence="1 2" key="1">
    <citation type="submission" date="2014-03" db="EMBL/GenBank/DDBJ databases">
        <title>Sequencing and Comparison of Genomes and Transcriptome Profiles of Human Ehrlichiosis Agents.</title>
        <authorList>
            <person name="Lin M."/>
            <person name="Daugherty S.C."/>
            <person name="Nagaraj S."/>
            <person name="Cheng Z."/>
            <person name="Xiong Q."/>
            <person name="Lin F.-Y."/>
            <person name="Sengamalay N."/>
            <person name="Ott S."/>
            <person name="Godinez A."/>
            <person name="Tallon L.J."/>
            <person name="Sadzewicz L."/>
            <person name="Fraser C.M."/>
            <person name="Dunning Hotopp J.C."/>
            <person name="Rikihisa Y."/>
        </authorList>
    </citation>
    <scope>NUCLEOTIDE SEQUENCE [LARGE SCALE GENOMIC DNA]</scope>
    <source>
        <strain evidence="1 2">Oregon</strain>
    </source>
</reference>
<dbReference type="EMBL" id="CP007481">
    <property type="protein sequence ID" value="AHX11051.1"/>
    <property type="molecule type" value="Genomic_DNA"/>
</dbReference>
<dbReference type="Proteomes" id="UP000023755">
    <property type="component" value="Chromosome"/>
</dbReference>
<dbReference type="KEGG" id="nhm:NHE_0080"/>
<accession>X5H3D2</accession>
<dbReference type="AlphaFoldDB" id="X5H3D2"/>
<organism evidence="1 2">
    <name type="scientific">Neorickettsia helminthoeca str. Oregon</name>
    <dbReference type="NCBI Taxonomy" id="1286528"/>
    <lineage>
        <taxon>Bacteria</taxon>
        <taxon>Pseudomonadati</taxon>
        <taxon>Pseudomonadota</taxon>
        <taxon>Alphaproteobacteria</taxon>
        <taxon>Rickettsiales</taxon>
        <taxon>Anaplasmataceae</taxon>
        <taxon>Neorickettsia</taxon>
    </lineage>
</organism>
<dbReference type="RefSeq" id="WP_156927327.1">
    <property type="nucleotide sequence ID" value="NZ_CP007481.1"/>
</dbReference>
<evidence type="ECO:0000313" key="2">
    <source>
        <dbReference type="Proteomes" id="UP000023755"/>
    </source>
</evidence>
<dbReference type="HOGENOM" id="CLU_2735899_0_0_5"/>
<gene>
    <name evidence="1" type="ORF">NHE_0080</name>
</gene>
<proteinExistence type="predicted"/>
<evidence type="ECO:0000313" key="1">
    <source>
        <dbReference type="EMBL" id="AHX11051.1"/>
    </source>
</evidence>
<name>X5H3D2_9RICK</name>
<protein>
    <submittedName>
        <fullName evidence="1">Uncharacterized protein</fullName>
    </submittedName>
</protein>
<sequence length="71" mass="7651">MARAVIMNKMNDVNGINQGNQDFKAALDPNIGVGSGERSAMIFFLAIACLDILPYWQGASLHVRLGTVCVL</sequence>
<keyword evidence="2" id="KW-1185">Reference proteome</keyword>